<organism evidence="1 2">
    <name type="scientific">Methylobacterium nodulans (strain LMG 21967 / CNCM I-2342 / ORS 2060)</name>
    <dbReference type="NCBI Taxonomy" id="460265"/>
    <lineage>
        <taxon>Bacteria</taxon>
        <taxon>Pseudomonadati</taxon>
        <taxon>Pseudomonadota</taxon>
        <taxon>Alphaproteobacteria</taxon>
        <taxon>Hyphomicrobiales</taxon>
        <taxon>Methylobacteriaceae</taxon>
        <taxon>Methylobacterium</taxon>
    </lineage>
</organism>
<gene>
    <name evidence="1" type="ordered locus">Mnod_7337</name>
</gene>
<keyword evidence="2" id="KW-1185">Reference proteome</keyword>
<protein>
    <submittedName>
        <fullName evidence="1">Uncharacterized protein</fullName>
    </submittedName>
</protein>
<proteinExistence type="predicted"/>
<dbReference type="STRING" id="460265.Mnod_7337"/>
<name>B8ILV1_METNO</name>
<dbReference type="EMBL" id="CP001349">
    <property type="protein sequence ID" value="ACL62076.1"/>
    <property type="molecule type" value="Genomic_DNA"/>
</dbReference>
<dbReference type="AlphaFoldDB" id="B8ILV1"/>
<dbReference type="KEGG" id="mno:Mnod_7337"/>
<sequence length="107" mass="11916">MHGDPDLVMLLQLQAYASEIWWRAALQVPAAMTRITPAPSAPTQIHAQHAAKAYNLGEKLSEGRRRNSIVSSPSGLTRRGSRLFILGQAGTRGQTRQFSRQHPCRQR</sequence>
<evidence type="ECO:0000313" key="1">
    <source>
        <dbReference type="EMBL" id="ACL62076.1"/>
    </source>
</evidence>
<reference evidence="1 2" key="1">
    <citation type="submission" date="2009-01" db="EMBL/GenBank/DDBJ databases">
        <title>Complete sequence of chromosome of Methylobacterium nodulans ORS 2060.</title>
        <authorList>
            <consortium name="US DOE Joint Genome Institute"/>
            <person name="Lucas S."/>
            <person name="Copeland A."/>
            <person name="Lapidus A."/>
            <person name="Glavina del Rio T."/>
            <person name="Dalin E."/>
            <person name="Tice H."/>
            <person name="Bruce D."/>
            <person name="Goodwin L."/>
            <person name="Pitluck S."/>
            <person name="Sims D."/>
            <person name="Brettin T."/>
            <person name="Detter J.C."/>
            <person name="Han C."/>
            <person name="Larimer F."/>
            <person name="Land M."/>
            <person name="Hauser L."/>
            <person name="Kyrpides N."/>
            <person name="Ivanova N."/>
            <person name="Marx C.J."/>
            <person name="Richardson P."/>
        </authorList>
    </citation>
    <scope>NUCLEOTIDE SEQUENCE [LARGE SCALE GENOMIC DNA]</scope>
    <source>
        <strain evidence="2">LMG 21967 / CNCM I-2342 / ORS 2060</strain>
    </source>
</reference>
<evidence type="ECO:0000313" key="2">
    <source>
        <dbReference type="Proteomes" id="UP000008207"/>
    </source>
</evidence>
<dbReference type="Proteomes" id="UP000008207">
    <property type="component" value="Chromosome"/>
</dbReference>
<accession>B8ILV1</accession>
<dbReference type="HOGENOM" id="CLU_2206944_0_0_5"/>